<evidence type="ECO:0000313" key="9">
    <source>
        <dbReference type="Proteomes" id="UP001204798"/>
    </source>
</evidence>
<dbReference type="InterPro" id="IPR010201">
    <property type="entry name" value="HflK"/>
</dbReference>
<evidence type="ECO:0000313" key="8">
    <source>
        <dbReference type="EMBL" id="MCS3920036.1"/>
    </source>
</evidence>
<dbReference type="RefSeq" id="WP_259097195.1">
    <property type="nucleotide sequence ID" value="NZ_CP130454.1"/>
</dbReference>
<keyword evidence="9" id="KW-1185">Reference proteome</keyword>
<comment type="subunit">
    <text evidence="6">HflC and HflK may interact to form a multimeric complex.</text>
</comment>
<evidence type="ECO:0000256" key="6">
    <source>
        <dbReference type="RuleBase" id="RU364113"/>
    </source>
</evidence>
<dbReference type="SMART" id="SM00244">
    <property type="entry name" value="PHB"/>
    <property type="match status" value="1"/>
</dbReference>
<keyword evidence="3 6" id="KW-0812">Transmembrane</keyword>
<accession>A0ABT2ERH6</accession>
<comment type="caution">
    <text evidence="8">The sequence shown here is derived from an EMBL/GenBank/DDBJ whole genome shotgun (WGS) entry which is preliminary data.</text>
</comment>
<dbReference type="CDD" id="cd03404">
    <property type="entry name" value="SPFH_HflK"/>
    <property type="match status" value="1"/>
</dbReference>
<keyword evidence="4 6" id="KW-1133">Transmembrane helix</keyword>
<keyword evidence="8" id="KW-0645">Protease</keyword>
<dbReference type="PANTHER" id="PTHR43327">
    <property type="entry name" value="STOMATIN-LIKE PROTEIN 2, MITOCHONDRIAL"/>
    <property type="match status" value="1"/>
</dbReference>
<dbReference type="Pfam" id="PF01145">
    <property type="entry name" value="Band_7"/>
    <property type="match status" value="1"/>
</dbReference>
<dbReference type="GO" id="GO:0008233">
    <property type="term" value="F:peptidase activity"/>
    <property type="evidence" value="ECO:0007669"/>
    <property type="project" value="UniProtKB-KW"/>
</dbReference>
<feature type="domain" description="Band 7" evidence="7">
    <location>
        <begin position="23"/>
        <end position="202"/>
    </location>
</feature>
<dbReference type="Proteomes" id="UP001204798">
    <property type="component" value="Unassembled WGS sequence"/>
</dbReference>
<evidence type="ECO:0000256" key="3">
    <source>
        <dbReference type="ARBA" id="ARBA00022692"/>
    </source>
</evidence>
<comment type="similarity">
    <text evidence="2 6">Belongs to the band 7/mec-2 family. HflK subfamily.</text>
</comment>
<name>A0ABT2ERH6_9BACT</name>
<evidence type="ECO:0000256" key="4">
    <source>
        <dbReference type="ARBA" id="ARBA00022989"/>
    </source>
</evidence>
<organism evidence="8 9">
    <name type="scientific">Candidatus Fervidibacter sacchari</name>
    <dbReference type="NCBI Taxonomy" id="1448929"/>
    <lineage>
        <taxon>Bacteria</taxon>
        <taxon>Candidatus Fervidibacterota</taxon>
        <taxon>Candidatus Fervidibacter</taxon>
    </lineage>
</organism>
<dbReference type="PANTHER" id="PTHR43327:SF2">
    <property type="entry name" value="MODULATOR OF FTSH PROTEASE HFLK"/>
    <property type="match status" value="1"/>
</dbReference>
<protein>
    <recommendedName>
        <fullName evidence="6">Protein HflK</fullName>
    </recommendedName>
</protein>
<comment type="subcellular location">
    <subcellularLocation>
        <location evidence="1 6">Membrane</location>
    </subcellularLocation>
</comment>
<evidence type="ECO:0000259" key="7">
    <source>
        <dbReference type="SMART" id="SM00244"/>
    </source>
</evidence>
<reference evidence="8 9" key="1">
    <citation type="submission" date="2022-08" db="EMBL/GenBank/DDBJ databases">
        <title>Bacterial and archaeal communities from various locations to study Microbial Dark Matter (Phase II).</title>
        <authorList>
            <person name="Stepanauskas R."/>
        </authorList>
    </citation>
    <scope>NUCLEOTIDE SEQUENCE [LARGE SCALE GENOMIC DNA]</scope>
    <source>
        <strain evidence="8 9">PD1</strain>
    </source>
</reference>
<comment type="function">
    <text evidence="6">HflC and HflK could encode or regulate a protease.</text>
</comment>
<feature type="transmembrane region" description="Helical" evidence="6">
    <location>
        <begin position="12"/>
        <end position="29"/>
    </location>
</feature>
<dbReference type="EMBL" id="JANUCP010000004">
    <property type="protein sequence ID" value="MCS3920036.1"/>
    <property type="molecule type" value="Genomic_DNA"/>
</dbReference>
<gene>
    <name evidence="8" type="ORF">M2350_002453</name>
</gene>
<dbReference type="Gene3D" id="3.30.479.30">
    <property type="entry name" value="Band 7 domain"/>
    <property type="match status" value="1"/>
</dbReference>
<keyword evidence="8" id="KW-0378">Hydrolase</keyword>
<sequence length="317" mass="35572">MNFLKVAVRKYWLGALIGLYLLSGFYIVGSDEVGVVRLFGKVWQPRVQPGLHYRPPFPFSRLDKVKVRQVRRVAIGMETADVVLQRQPQPFRMQFLTGDQNIVNLQAVVQFTVRDPVRFLFTASKPERIIQCVAEAAVAKEVAQMSVDDILTVGKIGVQNRVRGQVQRLLDEVYDLGVTVVAVTIQKASPPDQVKDAFDAVTKARQSRHQRILEAQSYANTVIPQARGEAQKLLNEAIAYRDRVIAEAKGNADKFLAVLSEYRKAKDVTKARLYIEAMEELLPKIKKVIVDPHGGKLDIGMIRREPTSSTPQPSPSQ</sequence>
<dbReference type="InterPro" id="IPR050710">
    <property type="entry name" value="Band7/mec-2_domain"/>
</dbReference>
<dbReference type="GO" id="GO:0006508">
    <property type="term" value="P:proteolysis"/>
    <property type="evidence" value="ECO:0007669"/>
    <property type="project" value="UniProtKB-KW"/>
</dbReference>
<evidence type="ECO:0000256" key="5">
    <source>
        <dbReference type="ARBA" id="ARBA00023136"/>
    </source>
</evidence>
<dbReference type="InterPro" id="IPR036013">
    <property type="entry name" value="Band_7/SPFH_dom_sf"/>
</dbReference>
<dbReference type="InterPro" id="IPR001107">
    <property type="entry name" value="Band_7"/>
</dbReference>
<dbReference type="NCBIfam" id="TIGR01933">
    <property type="entry name" value="hflK"/>
    <property type="match status" value="1"/>
</dbReference>
<proteinExistence type="inferred from homology"/>
<evidence type="ECO:0000256" key="1">
    <source>
        <dbReference type="ARBA" id="ARBA00004370"/>
    </source>
</evidence>
<keyword evidence="5 6" id="KW-0472">Membrane</keyword>
<evidence type="ECO:0000256" key="2">
    <source>
        <dbReference type="ARBA" id="ARBA00006971"/>
    </source>
</evidence>
<dbReference type="SUPFAM" id="SSF117892">
    <property type="entry name" value="Band 7/SPFH domain"/>
    <property type="match status" value="1"/>
</dbReference>